<sequence length="308" mass="33486">MVTCKICAQDLFLELDPEDFDEATSSSAGGSSTTVPDDLQTCCGCHFHWYAFSFIYASPSPRLDQSGITCERRYTISVVRRRRLLTGQGSNGSRQCLLDESPKVALSLACPSCNASIASTVPGPSATNAIYPAESQQPQILTRYHNEGGLQENLDILPLVTEEAYLDANPAARPARAYMTMCGEGDVSGIWELLKGIEEDPDEDDMSPADLLRFQDPLDSLKTGLHVALEKSQQETVFLLLWLASHLPTELFPEELIQAAIAMGAERGTAQGVDIRSLCDEQGRSAFDVATSMGSTWSRLLQAGVLQT</sequence>
<dbReference type="OrthoDB" id="46529at2759"/>
<accession>A0A3D8SZH5</accession>
<evidence type="ECO:0000313" key="1">
    <source>
        <dbReference type="EMBL" id="RDW91168.1"/>
    </source>
</evidence>
<gene>
    <name evidence="1" type="ORF">BP5796_02333</name>
</gene>
<reference evidence="1 2" key="1">
    <citation type="journal article" date="2018" name="IMA Fungus">
        <title>IMA Genome-F 9: Draft genome sequence of Annulohypoxylon stygium, Aspergillus mulundensis, Berkeleyomyces basicola (syn. Thielaviopsis basicola), Ceratocystis smalleyi, two Cercospora beticola strains, Coleophoma cylindrospora, Fusarium fracticaudum, Phialophora cf. hyalina, and Morchella septimelata.</title>
        <authorList>
            <person name="Wingfield B.D."/>
            <person name="Bills G.F."/>
            <person name="Dong Y."/>
            <person name="Huang W."/>
            <person name="Nel W.J."/>
            <person name="Swalarsk-Parry B.S."/>
            <person name="Vaghefi N."/>
            <person name="Wilken P.M."/>
            <person name="An Z."/>
            <person name="de Beer Z.W."/>
            <person name="De Vos L."/>
            <person name="Chen L."/>
            <person name="Duong T.A."/>
            <person name="Gao Y."/>
            <person name="Hammerbacher A."/>
            <person name="Kikkert J.R."/>
            <person name="Li Y."/>
            <person name="Li H."/>
            <person name="Li K."/>
            <person name="Li Q."/>
            <person name="Liu X."/>
            <person name="Ma X."/>
            <person name="Naidoo K."/>
            <person name="Pethybridge S.J."/>
            <person name="Sun J."/>
            <person name="Steenkamp E.T."/>
            <person name="van der Nest M.A."/>
            <person name="van Wyk S."/>
            <person name="Wingfield M.J."/>
            <person name="Xiong C."/>
            <person name="Yue Q."/>
            <person name="Zhang X."/>
        </authorList>
    </citation>
    <scope>NUCLEOTIDE SEQUENCE [LARGE SCALE GENOMIC DNA]</scope>
    <source>
        <strain evidence="1 2">BP5796</strain>
    </source>
</reference>
<comment type="caution">
    <text evidence="1">The sequence shown here is derived from an EMBL/GenBank/DDBJ whole genome shotgun (WGS) entry which is preliminary data.</text>
</comment>
<dbReference type="EMBL" id="PDLN01000003">
    <property type="protein sequence ID" value="RDW91168.1"/>
    <property type="molecule type" value="Genomic_DNA"/>
</dbReference>
<dbReference type="AlphaFoldDB" id="A0A3D8SZH5"/>
<proteinExistence type="predicted"/>
<name>A0A3D8SZH5_9HELO</name>
<protein>
    <submittedName>
        <fullName evidence="1">Uncharacterized protein</fullName>
    </submittedName>
</protein>
<keyword evidence="2" id="KW-1185">Reference proteome</keyword>
<organism evidence="1 2">
    <name type="scientific">Coleophoma crateriformis</name>
    <dbReference type="NCBI Taxonomy" id="565419"/>
    <lineage>
        <taxon>Eukaryota</taxon>
        <taxon>Fungi</taxon>
        <taxon>Dikarya</taxon>
        <taxon>Ascomycota</taxon>
        <taxon>Pezizomycotina</taxon>
        <taxon>Leotiomycetes</taxon>
        <taxon>Helotiales</taxon>
        <taxon>Dermateaceae</taxon>
        <taxon>Coleophoma</taxon>
    </lineage>
</organism>
<dbReference type="Proteomes" id="UP000256328">
    <property type="component" value="Unassembled WGS sequence"/>
</dbReference>
<evidence type="ECO:0000313" key="2">
    <source>
        <dbReference type="Proteomes" id="UP000256328"/>
    </source>
</evidence>